<reference evidence="1 2" key="1">
    <citation type="submission" date="2023-07" db="EMBL/GenBank/DDBJ databases">
        <title>Sequencing the genomes of 1000 actinobacteria strains.</title>
        <authorList>
            <person name="Klenk H.-P."/>
        </authorList>
    </citation>
    <scope>NUCLEOTIDE SEQUENCE [LARGE SCALE GENOMIC DNA]</scope>
    <source>
        <strain evidence="1 2">DSM 44508</strain>
    </source>
</reference>
<evidence type="ECO:0000313" key="2">
    <source>
        <dbReference type="Proteomes" id="UP001183619"/>
    </source>
</evidence>
<accession>A0ABU2B996</accession>
<proteinExistence type="predicted"/>
<comment type="caution">
    <text evidence="1">The sequence shown here is derived from an EMBL/GenBank/DDBJ whole genome shotgun (WGS) entry which is preliminary data.</text>
</comment>
<keyword evidence="2" id="KW-1185">Reference proteome</keyword>
<organism evidence="1 2">
    <name type="scientific">Corynebacterium felinum</name>
    <dbReference type="NCBI Taxonomy" id="131318"/>
    <lineage>
        <taxon>Bacteria</taxon>
        <taxon>Bacillati</taxon>
        <taxon>Actinomycetota</taxon>
        <taxon>Actinomycetes</taxon>
        <taxon>Mycobacteriales</taxon>
        <taxon>Corynebacteriaceae</taxon>
        <taxon>Corynebacterium</taxon>
    </lineage>
</organism>
<dbReference type="Proteomes" id="UP001183619">
    <property type="component" value="Unassembled WGS sequence"/>
</dbReference>
<gene>
    <name evidence="1" type="ORF">J2S37_001489</name>
</gene>
<name>A0ABU2B996_9CORY</name>
<dbReference type="EMBL" id="JAVDYF010000001">
    <property type="protein sequence ID" value="MDR7354951.1"/>
    <property type="molecule type" value="Genomic_DNA"/>
</dbReference>
<sequence length="32" mass="3599">MPLHVVMALRGEKSESAKDFNLLVFCAYLTSK</sequence>
<evidence type="ECO:0000313" key="1">
    <source>
        <dbReference type="EMBL" id="MDR7354951.1"/>
    </source>
</evidence>
<protein>
    <submittedName>
        <fullName evidence="1">Uncharacterized protein</fullName>
    </submittedName>
</protein>